<dbReference type="InterPro" id="IPR036388">
    <property type="entry name" value="WH-like_DNA-bd_sf"/>
</dbReference>
<evidence type="ECO:0000256" key="1">
    <source>
        <dbReference type="ARBA" id="ARBA00023015"/>
    </source>
</evidence>
<dbReference type="EMBL" id="JBHSIV010000037">
    <property type="protein sequence ID" value="MFC5065457.1"/>
    <property type="molecule type" value="Genomic_DNA"/>
</dbReference>
<dbReference type="SMART" id="SM00347">
    <property type="entry name" value="HTH_MARR"/>
    <property type="match status" value="1"/>
</dbReference>
<keyword evidence="2" id="KW-0238">DNA-binding</keyword>
<name>A0ABV9YV22_9PSEU</name>
<accession>A0ABV9YV22</accession>
<dbReference type="SUPFAM" id="SSF46785">
    <property type="entry name" value="Winged helix' DNA-binding domain"/>
    <property type="match status" value="1"/>
</dbReference>
<evidence type="ECO:0000256" key="3">
    <source>
        <dbReference type="ARBA" id="ARBA00023163"/>
    </source>
</evidence>
<reference evidence="6" key="1">
    <citation type="journal article" date="2019" name="Int. J. Syst. Evol. Microbiol.">
        <title>The Global Catalogue of Microorganisms (GCM) 10K type strain sequencing project: providing services to taxonomists for standard genome sequencing and annotation.</title>
        <authorList>
            <consortium name="The Broad Institute Genomics Platform"/>
            <consortium name="The Broad Institute Genome Sequencing Center for Infectious Disease"/>
            <person name="Wu L."/>
            <person name="Ma J."/>
        </authorList>
    </citation>
    <scope>NUCLEOTIDE SEQUENCE [LARGE SCALE GENOMIC DNA]</scope>
    <source>
        <strain evidence="6">CGMCC 4.7093</strain>
    </source>
</reference>
<dbReference type="PANTHER" id="PTHR33164:SF94">
    <property type="entry name" value="TRANSCRIPTIONAL REGULATORY PROTEIN-RELATED"/>
    <property type="match status" value="1"/>
</dbReference>
<evidence type="ECO:0000256" key="2">
    <source>
        <dbReference type="ARBA" id="ARBA00023125"/>
    </source>
</evidence>
<dbReference type="InterPro" id="IPR023187">
    <property type="entry name" value="Tscrpt_reg_MarR-type_CS"/>
</dbReference>
<protein>
    <submittedName>
        <fullName evidence="5">MarR family winged helix-turn-helix transcriptional regulator</fullName>
    </submittedName>
</protein>
<dbReference type="PANTHER" id="PTHR33164">
    <property type="entry name" value="TRANSCRIPTIONAL REGULATOR, MARR FAMILY"/>
    <property type="match status" value="1"/>
</dbReference>
<organism evidence="5 6">
    <name type="scientific">Actinomycetospora atypica</name>
    <dbReference type="NCBI Taxonomy" id="1290095"/>
    <lineage>
        <taxon>Bacteria</taxon>
        <taxon>Bacillati</taxon>
        <taxon>Actinomycetota</taxon>
        <taxon>Actinomycetes</taxon>
        <taxon>Pseudonocardiales</taxon>
        <taxon>Pseudonocardiaceae</taxon>
        <taxon>Actinomycetospora</taxon>
    </lineage>
</organism>
<dbReference type="Proteomes" id="UP001595947">
    <property type="component" value="Unassembled WGS sequence"/>
</dbReference>
<feature type="domain" description="HTH marR-type" evidence="4">
    <location>
        <begin position="3"/>
        <end position="136"/>
    </location>
</feature>
<dbReference type="InterPro" id="IPR000835">
    <property type="entry name" value="HTH_MarR-typ"/>
</dbReference>
<proteinExistence type="predicted"/>
<evidence type="ECO:0000313" key="6">
    <source>
        <dbReference type="Proteomes" id="UP001595947"/>
    </source>
</evidence>
<dbReference type="InterPro" id="IPR039422">
    <property type="entry name" value="MarR/SlyA-like"/>
</dbReference>
<dbReference type="Gene3D" id="1.10.10.10">
    <property type="entry name" value="Winged helix-like DNA-binding domain superfamily/Winged helix DNA-binding domain"/>
    <property type="match status" value="1"/>
</dbReference>
<keyword evidence="6" id="KW-1185">Reference proteome</keyword>
<evidence type="ECO:0000259" key="4">
    <source>
        <dbReference type="PROSITE" id="PS50995"/>
    </source>
</evidence>
<comment type="caution">
    <text evidence="5">The sequence shown here is derived from an EMBL/GenBank/DDBJ whole genome shotgun (WGS) entry which is preliminary data.</text>
</comment>
<dbReference type="InterPro" id="IPR036390">
    <property type="entry name" value="WH_DNA-bd_sf"/>
</dbReference>
<sequence length="141" mass="14848">MSLSELFDDLVRVEIVLWEAVDQRLRAEVGLPLGRVETLRAVVTTPDCRVQDVSTALRVTVGAASKLVDRLAAAGLVGRSAHPTDRRSSLVTATAAGRTAHDAATAVVEKELHVLLGELPDGFASAVGALRMRLAPRASGS</sequence>
<dbReference type="PROSITE" id="PS50995">
    <property type="entry name" value="HTH_MARR_2"/>
    <property type="match status" value="1"/>
</dbReference>
<keyword evidence="3" id="KW-0804">Transcription</keyword>
<keyword evidence="1" id="KW-0805">Transcription regulation</keyword>
<gene>
    <name evidence="5" type="ORF">ACFPBZ_24785</name>
</gene>
<dbReference type="RefSeq" id="WP_378038788.1">
    <property type="nucleotide sequence ID" value="NZ_JBHSIV010000037.1"/>
</dbReference>
<evidence type="ECO:0000313" key="5">
    <source>
        <dbReference type="EMBL" id="MFC5065457.1"/>
    </source>
</evidence>
<dbReference type="Pfam" id="PF12802">
    <property type="entry name" value="MarR_2"/>
    <property type="match status" value="1"/>
</dbReference>
<dbReference type="PROSITE" id="PS01117">
    <property type="entry name" value="HTH_MARR_1"/>
    <property type="match status" value="1"/>
</dbReference>